<name>A0A0G1ITP5_9BACT</name>
<feature type="transmembrane region" description="Helical" evidence="1">
    <location>
        <begin position="6"/>
        <end position="23"/>
    </location>
</feature>
<reference evidence="2 3" key="1">
    <citation type="journal article" date="2015" name="Nature">
        <title>rRNA introns, odd ribosomes, and small enigmatic genomes across a large radiation of phyla.</title>
        <authorList>
            <person name="Brown C.T."/>
            <person name="Hug L.A."/>
            <person name="Thomas B.C."/>
            <person name="Sharon I."/>
            <person name="Castelle C.J."/>
            <person name="Singh A."/>
            <person name="Wilkins M.J."/>
            <person name="Williams K.H."/>
            <person name="Banfield J.F."/>
        </authorList>
    </citation>
    <scope>NUCLEOTIDE SEQUENCE [LARGE SCALE GENOMIC DNA]</scope>
</reference>
<protein>
    <submittedName>
        <fullName evidence="2">Uncharacterized protein</fullName>
    </submittedName>
</protein>
<evidence type="ECO:0000256" key="1">
    <source>
        <dbReference type="SAM" id="Phobius"/>
    </source>
</evidence>
<gene>
    <name evidence="2" type="ORF">UW23_C0020G0007</name>
</gene>
<organism evidence="2 3">
    <name type="scientific">Candidatus Collierbacteria bacterium GW2011_GWA1_44_12</name>
    <dbReference type="NCBI Taxonomy" id="1618376"/>
    <lineage>
        <taxon>Bacteria</taxon>
        <taxon>Candidatus Collieribacteriota</taxon>
    </lineage>
</organism>
<dbReference type="EMBL" id="LCHN01000020">
    <property type="protein sequence ID" value="KKT35172.1"/>
    <property type="molecule type" value="Genomic_DNA"/>
</dbReference>
<keyword evidence="1" id="KW-1133">Transmembrane helix</keyword>
<evidence type="ECO:0000313" key="2">
    <source>
        <dbReference type="EMBL" id="KKT35172.1"/>
    </source>
</evidence>
<evidence type="ECO:0000313" key="3">
    <source>
        <dbReference type="Proteomes" id="UP000034069"/>
    </source>
</evidence>
<dbReference type="AlphaFoldDB" id="A0A0G1ITP5"/>
<sequence>MKPVYFVILGVVLGLVGFFLILANPFGLKVPRPNLEGQKTGTDSKAHPGTIAAPTPTLILPSGKQTFFVRGGDQDFSKLTQVVVDPLDATKGTQQTIDISVNSSEPITDFKITLKTDNATNTYTPTVKSGNSTLGVWSATYSFPDTALTSYSFTFEMTTQTNKKTIKPFLLR</sequence>
<proteinExistence type="predicted"/>
<keyword evidence="1" id="KW-0472">Membrane</keyword>
<accession>A0A0G1ITP5</accession>
<comment type="caution">
    <text evidence="2">The sequence shown here is derived from an EMBL/GenBank/DDBJ whole genome shotgun (WGS) entry which is preliminary data.</text>
</comment>
<dbReference type="Proteomes" id="UP000034069">
    <property type="component" value="Unassembled WGS sequence"/>
</dbReference>
<keyword evidence="1" id="KW-0812">Transmembrane</keyword>